<proteinExistence type="predicted"/>
<reference evidence="2 3" key="1">
    <citation type="submission" date="2017-02" db="EMBL/GenBank/DDBJ databases">
        <title>Amycolatopsis azurea DSM 43854 draft genome.</title>
        <authorList>
            <person name="Mayilraj S."/>
        </authorList>
    </citation>
    <scope>NUCLEOTIDE SEQUENCE [LARGE SCALE GENOMIC DNA]</scope>
    <source>
        <strain evidence="2 3">DSM 43854</strain>
    </source>
</reference>
<evidence type="ECO:0000256" key="1">
    <source>
        <dbReference type="SAM" id="MobiDB-lite"/>
    </source>
</evidence>
<evidence type="ECO:0000313" key="2">
    <source>
        <dbReference type="EMBL" id="OOC05615.1"/>
    </source>
</evidence>
<dbReference type="EMBL" id="MUXN01000011">
    <property type="protein sequence ID" value="OOC05615.1"/>
    <property type="molecule type" value="Genomic_DNA"/>
</dbReference>
<evidence type="ECO:0008006" key="4">
    <source>
        <dbReference type="Google" id="ProtNLM"/>
    </source>
</evidence>
<protein>
    <recommendedName>
        <fullName evidence="4">Secreted protein</fullName>
    </recommendedName>
</protein>
<feature type="compositionally biased region" description="Low complexity" evidence="1">
    <location>
        <begin position="55"/>
        <end position="64"/>
    </location>
</feature>
<gene>
    <name evidence="2" type="ORF">B0293_14700</name>
</gene>
<feature type="region of interest" description="Disordered" evidence="1">
    <location>
        <begin position="45"/>
        <end position="70"/>
    </location>
</feature>
<dbReference type="Proteomes" id="UP000188551">
    <property type="component" value="Unassembled WGS sequence"/>
</dbReference>
<keyword evidence="3" id="KW-1185">Reference proteome</keyword>
<sequence>MVRGVSGVSWVVVVTGVSGGDEVDVVKGPVAIVFGACVVVAGTTWPAPDPPPAHAPSSTPAPMTRPKHQTRMARTLTVVVSSGGRIRRIAMRS</sequence>
<organism evidence="2 3">
    <name type="scientific">Amycolatopsis azurea DSM 43854</name>
    <dbReference type="NCBI Taxonomy" id="1238180"/>
    <lineage>
        <taxon>Bacteria</taxon>
        <taxon>Bacillati</taxon>
        <taxon>Actinomycetota</taxon>
        <taxon>Actinomycetes</taxon>
        <taxon>Pseudonocardiales</taxon>
        <taxon>Pseudonocardiaceae</taxon>
        <taxon>Amycolatopsis</taxon>
    </lineage>
</organism>
<accession>A0ABX3JE95</accession>
<evidence type="ECO:0000313" key="3">
    <source>
        <dbReference type="Proteomes" id="UP000188551"/>
    </source>
</evidence>
<name>A0ABX3JE95_9PSEU</name>
<comment type="caution">
    <text evidence="2">The sequence shown here is derived from an EMBL/GenBank/DDBJ whole genome shotgun (WGS) entry which is preliminary data.</text>
</comment>